<proteinExistence type="predicted"/>
<keyword evidence="2" id="KW-1185">Reference proteome</keyword>
<name>A0A2H1E7E1_9FLAO</name>
<organism evidence="1 2">
    <name type="scientific">Tenacibaculum maritimum NCIMB 2154</name>
    <dbReference type="NCBI Taxonomy" id="1349785"/>
    <lineage>
        <taxon>Bacteria</taxon>
        <taxon>Pseudomonadati</taxon>
        <taxon>Bacteroidota</taxon>
        <taxon>Flavobacteriia</taxon>
        <taxon>Flavobacteriales</taxon>
        <taxon>Flavobacteriaceae</taxon>
        <taxon>Tenacibaculum</taxon>
    </lineage>
</organism>
<dbReference type="EMBL" id="LT634361">
    <property type="protein sequence ID" value="SFZ80825.1"/>
    <property type="molecule type" value="Genomic_DNA"/>
</dbReference>
<reference evidence="1 2" key="1">
    <citation type="submission" date="2016-11" db="EMBL/GenBank/DDBJ databases">
        <authorList>
            <person name="Jaros S."/>
            <person name="Januszkiewicz K."/>
            <person name="Wedrychowicz H."/>
        </authorList>
    </citation>
    <scope>NUCLEOTIDE SEQUENCE [LARGE SCALE GENOMIC DNA]</scope>
    <source>
        <strain evidence="1">NCIMB 2154T</strain>
    </source>
</reference>
<evidence type="ECO:0000313" key="2">
    <source>
        <dbReference type="Proteomes" id="UP000231564"/>
    </source>
</evidence>
<dbReference type="Proteomes" id="UP000231564">
    <property type="component" value="Chromosome MARIT"/>
</dbReference>
<sequence length="329" mass="38967">MAYMVRGILFFWGFLLLCLQLACGQQTSADNIKKEKQPMRKKLDVNSENTFDKEAPKHGYYLQINHQNCHYEVRVNDEEAYQYRDRYPVMSIRPPLNPFIQKSGEQSLSIRVFPIKGAFLSKMADLSIGLFYYTDMSDEENSYGELVHLLDWELPKIEKEETPMVRLDTVFKATVPYEIKNLDHAVDLSKMDKDELLAEVVAEYKAIFKLMERDYHQYYIERNKPAFDRSDMWAYTTEESSRKVSENNAAFFKEDLEEIQPIENYKLNLYAYGKTVSLRRMIDNGNVICKAQTLTEDHPPYYKKGEKHYYAGLPVRLYKDKRDNQWHIW</sequence>
<dbReference type="GeneID" id="47722388"/>
<accession>A0A2H1E7E1</accession>
<gene>
    <name evidence="1" type="ORF">MARIT_0813</name>
</gene>
<dbReference type="KEGG" id="tmar:MARIT_0813"/>
<dbReference type="RefSeq" id="WP_100210819.1">
    <property type="nucleotide sequence ID" value="NZ_CP138495.1"/>
</dbReference>
<evidence type="ECO:0000313" key="1">
    <source>
        <dbReference type="EMBL" id="SFZ80825.1"/>
    </source>
</evidence>
<protein>
    <submittedName>
        <fullName evidence="1">Uncharacterized protein</fullName>
    </submittedName>
</protein>
<dbReference type="AlphaFoldDB" id="A0A2H1E7E1"/>
<dbReference type="OrthoDB" id="1149023at2"/>